<evidence type="ECO:0000256" key="1">
    <source>
        <dbReference type="SAM" id="Phobius"/>
    </source>
</evidence>
<proteinExistence type="predicted"/>
<dbReference type="AlphaFoldDB" id="A0A4Y2AR89"/>
<feature type="transmembrane region" description="Helical" evidence="1">
    <location>
        <begin position="208"/>
        <end position="229"/>
    </location>
</feature>
<feature type="transmembrane region" description="Helical" evidence="1">
    <location>
        <begin position="292"/>
        <end position="312"/>
    </location>
</feature>
<dbReference type="EMBL" id="BGPR01081147">
    <property type="protein sequence ID" value="GBL81769.1"/>
    <property type="molecule type" value="Genomic_DNA"/>
</dbReference>
<dbReference type="Proteomes" id="UP000499080">
    <property type="component" value="Unassembled WGS sequence"/>
</dbReference>
<sequence>MKDFVGPIMLLLFLYGLGTGKSNRKLGVTLSVIYHAFVLSLLIFRGYCLTQAFSVGKILIWMGKIFSLTLWWLVQARMEKISNLIGQPCILKSSKDIRDNERILQISRIAVATVIIVTFIIPAGRTLRFFISLNAAQSCFPNFLSDYKQLRIGIHFIYEFSDMHVSSTLMYAISIFYTQYCFSFSQCLKDAHLPVDQMRKLYRKSFQVFEDVLSVLVFILFTALFSAIANVLSADDIQNILNKFHRIEYIISNNSGKPKLLSALNSRYVGKCVDPEQLVLTGWGMFVVHKPLLLSMATWLFTYAAIIIQYYYTPPEWD</sequence>
<feature type="transmembrane region" description="Helical" evidence="1">
    <location>
        <begin position="103"/>
        <end position="123"/>
    </location>
</feature>
<comment type="caution">
    <text evidence="2">The sequence shown here is derived from an EMBL/GenBank/DDBJ whole genome shotgun (WGS) entry which is preliminary data.</text>
</comment>
<keyword evidence="3" id="KW-1185">Reference proteome</keyword>
<gene>
    <name evidence="2" type="ORF">AVEN_199054_1</name>
</gene>
<keyword evidence="1" id="KW-0472">Membrane</keyword>
<name>A0A4Y2AR89_ARAVE</name>
<evidence type="ECO:0000313" key="3">
    <source>
        <dbReference type="Proteomes" id="UP000499080"/>
    </source>
</evidence>
<feature type="transmembrane region" description="Helical" evidence="1">
    <location>
        <begin position="55"/>
        <end position="74"/>
    </location>
</feature>
<keyword evidence="1" id="KW-1133">Transmembrane helix</keyword>
<protein>
    <submittedName>
        <fullName evidence="2">Uncharacterized protein</fullName>
    </submittedName>
</protein>
<evidence type="ECO:0000313" key="2">
    <source>
        <dbReference type="EMBL" id="GBL81769.1"/>
    </source>
</evidence>
<keyword evidence="1" id="KW-0812">Transmembrane</keyword>
<feature type="transmembrane region" description="Helical" evidence="1">
    <location>
        <begin position="28"/>
        <end position="48"/>
    </location>
</feature>
<reference evidence="2 3" key="1">
    <citation type="journal article" date="2019" name="Sci. Rep.">
        <title>Orb-weaving spider Araneus ventricosus genome elucidates the spidroin gene catalogue.</title>
        <authorList>
            <person name="Kono N."/>
            <person name="Nakamura H."/>
            <person name="Ohtoshi R."/>
            <person name="Moran D.A.P."/>
            <person name="Shinohara A."/>
            <person name="Yoshida Y."/>
            <person name="Fujiwara M."/>
            <person name="Mori M."/>
            <person name="Tomita M."/>
            <person name="Arakawa K."/>
        </authorList>
    </citation>
    <scope>NUCLEOTIDE SEQUENCE [LARGE SCALE GENOMIC DNA]</scope>
</reference>
<accession>A0A4Y2AR89</accession>
<organism evidence="2 3">
    <name type="scientific">Araneus ventricosus</name>
    <name type="common">Orbweaver spider</name>
    <name type="synonym">Epeira ventricosa</name>
    <dbReference type="NCBI Taxonomy" id="182803"/>
    <lineage>
        <taxon>Eukaryota</taxon>
        <taxon>Metazoa</taxon>
        <taxon>Ecdysozoa</taxon>
        <taxon>Arthropoda</taxon>
        <taxon>Chelicerata</taxon>
        <taxon>Arachnida</taxon>
        <taxon>Araneae</taxon>
        <taxon>Araneomorphae</taxon>
        <taxon>Entelegynae</taxon>
        <taxon>Araneoidea</taxon>
        <taxon>Araneidae</taxon>
        <taxon>Araneus</taxon>
    </lineage>
</organism>